<reference evidence="1" key="1">
    <citation type="submission" date="2019-10" db="EMBL/GenBank/DDBJ databases">
        <authorList>
            <consortium name="DOE Joint Genome Institute"/>
            <person name="Kuo A."/>
            <person name="Miyauchi S."/>
            <person name="Kiss E."/>
            <person name="Drula E."/>
            <person name="Kohler A."/>
            <person name="Sanchez-Garcia M."/>
            <person name="Andreopoulos B."/>
            <person name="Barry K.W."/>
            <person name="Bonito G."/>
            <person name="Buee M."/>
            <person name="Carver A."/>
            <person name="Chen C."/>
            <person name="Cichocki N."/>
            <person name="Clum A."/>
            <person name="Culley D."/>
            <person name="Crous P.W."/>
            <person name="Fauchery L."/>
            <person name="Girlanda M."/>
            <person name="Hayes R."/>
            <person name="Keri Z."/>
            <person name="Labutti K."/>
            <person name="Lipzen A."/>
            <person name="Lombard V."/>
            <person name="Magnuson J."/>
            <person name="Maillard F."/>
            <person name="Morin E."/>
            <person name="Murat C."/>
            <person name="Nolan M."/>
            <person name="Ohm R."/>
            <person name="Pangilinan J."/>
            <person name="Pereira M."/>
            <person name="Perotto S."/>
            <person name="Peter M."/>
            <person name="Riley R."/>
            <person name="Sitrit Y."/>
            <person name="Stielow B."/>
            <person name="Szollosi G."/>
            <person name="Zifcakova L."/>
            <person name="Stursova M."/>
            <person name="Spatafora J.W."/>
            <person name="Tedersoo L."/>
            <person name="Vaario L.-M."/>
            <person name="Yamada A."/>
            <person name="Yan M."/>
            <person name="Wang P."/>
            <person name="Xu J."/>
            <person name="Bruns T."/>
            <person name="Baldrian P."/>
            <person name="Vilgalys R."/>
            <person name="Henrissat B."/>
            <person name="Grigoriev I.V."/>
            <person name="Hibbett D."/>
            <person name="Nagy L.G."/>
            <person name="Martin F.M."/>
        </authorList>
    </citation>
    <scope>NUCLEOTIDE SEQUENCE</scope>
    <source>
        <strain evidence="1">P2</strain>
    </source>
</reference>
<comment type="caution">
    <text evidence="1">The sequence shown here is derived from an EMBL/GenBank/DDBJ whole genome shotgun (WGS) entry which is preliminary data.</text>
</comment>
<proteinExistence type="predicted"/>
<evidence type="ECO:0000313" key="1">
    <source>
        <dbReference type="EMBL" id="KAF9646419.1"/>
    </source>
</evidence>
<keyword evidence="2" id="KW-1185">Reference proteome</keyword>
<protein>
    <submittedName>
        <fullName evidence="1">G protein pathway suppressor 1</fullName>
    </submittedName>
</protein>
<name>A0ACB6Z9K3_THEGA</name>
<dbReference type="Proteomes" id="UP000886501">
    <property type="component" value="Unassembled WGS sequence"/>
</dbReference>
<reference evidence="1" key="2">
    <citation type="journal article" date="2020" name="Nat. Commun.">
        <title>Large-scale genome sequencing of mycorrhizal fungi provides insights into the early evolution of symbiotic traits.</title>
        <authorList>
            <person name="Miyauchi S."/>
            <person name="Kiss E."/>
            <person name="Kuo A."/>
            <person name="Drula E."/>
            <person name="Kohler A."/>
            <person name="Sanchez-Garcia M."/>
            <person name="Morin E."/>
            <person name="Andreopoulos B."/>
            <person name="Barry K.W."/>
            <person name="Bonito G."/>
            <person name="Buee M."/>
            <person name="Carver A."/>
            <person name="Chen C."/>
            <person name="Cichocki N."/>
            <person name="Clum A."/>
            <person name="Culley D."/>
            <person name="Crous P.W."/>
            <person name="Fauchery L."/>
            <person name="Girlanda M."/>
            <person name="Hayes R.D."/>
            <person name="Keri Z."/>
            <person name="LaButti K."/>
            <person name="Lipzen A."/>
            <person name="Lombard V."/>
            <person name="Magnuson J."/>
            <person name="Maillard F."/>
            <person name="Murat C."/>
            <person name="Nolan M."/>
            <person name="Ohm R.A."/>
            <person name="Pangilinan J."/>
            <person name="Pereira M.F."/>
            <person name="Perotto S."/>
            <person name="Peter M."/>
            <person name="Pfister S."/>
            <person name="Riley R."/>
            <person name="Sitrit Y."/>
            <person name="Stielow J.B."/>
            <person name="Szollosi G."/>
            <person name="Zifcakova L."/>
            <person name="Stursova M."/>
            <person name="Spatafora J.W."/>
            <person name="Tedersoo L."/>
            <person name="Vaario L.M."/>
            <person name="Yamada A."/>
            <person name="Yan M."/>
            <person name="Wang P."/>
            <person name="Xu J."/>
            <person name="Bruns T."/>
            <person name="Baldrian P."/>
            <person name="Vilgalys R."/>
            <person name="Dunand C."/>
            <person name="Henrissat B."/>
            <person name="Grigoriev I.V."/>
            <person name="Hibbett D."/>
            <person name="Nagy L.G."/>
            <person name="Martin F.M."/>
        </authorList>
    </citation>
    <scope>NUCLEOTIDE SEQUENCE</scope>
    <source>
        <strain evidence="1">P2</strain>
    </source>
</reference>
<accession>A0ACB6Z9K3</accession>
<sequence length="482" mass="53796">MDIDEDNNQNLRGTTRGISTPVILVDNNHPFDIEAYSSSYTGRTAVDRLVYIINICPQLAVPALQLAVQHIFKTRDVDLYRNIAGAYDVMAVNAQLPPAAEVAPLDQVWYDEWTSKNLAEKTRLEVELKTYTSNMIKESIRMAHRDLGQFYLSVGDYTGALKHFTKIRESCTTSQHVVDMCIAILELLILQGNYSHISTYVFKADTALDAASNAASASTTPVIPGTGPAKKSQERAKWQTKLDFASALAHLGQGNYEKAANLFLKLGPVKELGEWVGKLIAPGDIGIAGTLCALASLSRSAIKSQLLENESFSIYIEYEPYVRELVEAYMASKFSTVLDLLERYSARHLVDIHFGQHIKNLTDLIKSRALVLYFQPFSSIKLERMATAFGWTVQQVEEQVVSLIQAGEIRGRVDSQNKILKAKEADARSELFARALRSGKEMQAANRKLLLRMRLQQADLIVKAPKNRGEGTAPRQTEYFNE</sequence>
<evidence type="ECO:0000313" key="2">
    <source>
        <dbReference type="Proteomes" id="UP000886501"/>
    </source>
</evidence>
<gene>
    <name evidence="1" type="ORF">BDM02DRAFT_3270968</name>
</gene>
<organism evidence="1 2">
    <name type="scientific">Thelephora ganbajun</name>
    <name type="common">Ganba fungus</name>
    <dbReference type="NCBI Taxonomy" id="370292"/>
    <lineage>
        <taxon>Eukaryota</taxon>
        <taxon>Fungi</taxon>
        <taxon>Dikarya</taxon>
        <taxon>Basidiomycota</taxon>
        <taxon>Agaricomycotina</taxon>
        <taxon>Agaricomycetes</taxon>
        <taxon>Thelephorales</taxon>
        <taxon>Thelephoraceae</taxon>
        <taxon>Thelephora</taxon>
    </lineage>
</organism>
<dbReference type="EMBL" id="MU118058">
    <property type="protein sequence ID" value="KAF9646419.1"/>
    <property type="molecule type" value="Genomic_DNA"/>
</dbReference>